<reference evidence="3" key="2">
    <citation type="submission" date="2016-02" db="EMBL/GenBank/DDBJ databases">
        <title>Genome sequencing of Aspergillus luchuensis NBRC 4314.</title>
        <authorList>
            <person name="Yamada O."/>
        </authorList>
    </citation>
    <scope>NUCLEOTIDE SEQUENCE [LARGE SCALE GENOMIC DNA]</scope>
    <source>
        <strain evidence="3">RIB 2604</strain>
    </source>
</reference>
<dbReference type="Proteomes" id="UP000075230">
    <property type="component" value="Unassembled WGS sequence"/>
</dbReference>
<proteinExistence type="predicted"/>
<protein>
    <submittedName>
        <fullName evidence="2">Similar to An11g06870</fullName>
    </submittedName>
</protein>
<feature type="region of interest" description="Disordered" evidence="1">
    <location>
        <begin position="19"/>
        <end position="114"/>
    </location>
</feature>
<name>A0A146FQT3_ASPKA</name>
<feature type="compositionally biased region" description="Low complexity" evidence="1">
    <location>
        <begin position="27"/>
        <end position="39"/>
    </location>
</feature>
<comment type="caution">
    <text evidence="2">The sequence shown here is derived from an EMBL/GenBank/DDBJ whole genome shotgun (WGS) entry which is preliminary data.</text>
</comment>
<accession>A0A146FQT3</accession>
<sequence>MPAFLKNIKNKLKAIFKKKKTAEENPEGAAAPAENTPAADKPAEQAQTEGVSAAPPTLEVTESPAGEAKPETEAHAEAAAGASDAAAKPAETAGDAAGKSRTHAPRQMERTKND</sequence>
<gene>
    <name evidence="2" type="ORF">RIB2604_02500430</name>
</gene>
<dbReference type="EMBL" id="BCWF01000024">
    <property type="protein sequence ID" value="GAT27968.1"/>
    <property type="molecule type" value="Genomic_DNA"/>
</dbReference>
<dbReference type="AlphaFoldDB" id="A0A146FQT3"/>
<evidence type="ECO:0000313" key="3">
    <source>
        <dbReference type="Proteomes" id="UP000075230"/>
    </source>
</evidence>
<evidence type="ECO:0000256" key="1">
    <source>
        <dbReference type="SAM" id="MobiDB-lite"/>
    </source>
</evidence>
<feature type="compositionally biased region" description="Low complexity" evidence="1">
    <location>
        <begin position="77"/>
        <end position="91"/>
    </location>
</feature>
<organism evidence="2 3">
    <name type="scientific">Aspergillus kawachii</name>
    <name type="common">White koji mold</name>
    <name type="synonym">Aspergillus awamori var. kawachi</name>
    <dbReference type="NCBI Taxonomy" id="1069201"/>
    <lineage>
        <taxon>Eukaryota</taxon>
        <taxon>Fungi</taxon>
        <taxon>Dikarya</taxon>
        <taxon>Ascomycota</taxon>
        <taxon>Pezizomycotina</taxon>
        <taxon>Eurotiomycetes</taxon>
        <taxon>Eurotiomycetidae</taxon>
        <taxon>Eurotiales</taxon>
        <taxon>Aspergillaceae</taxon>
        <taxon>Aspergillus</taxon>
        <taxon>Aspergillus subgen. Circumdati</taxon>
    </lineage>
</organism>
<reference evidence="2 3" key="1">
    <citation type="journal article" date="2016" name="DNA Res.">
        <title>Genome sequence of Aspergillus luchuensis NBRC 4314.</title>
        <authorList>
            <person name="Yamada O."/>
            <person name="Machida M."/>
            <person name="Hosoyama A."/>
            <person name="Goto M."/>
            <person name="Takahashi T."/>
            <person name="Futagami T."/>
            <person name="Yamagata Y."/>
            <person name="Takeuchi M."/>
            <person name="Kobayashi T."/>
            <person name="Koike H."/>
            <person name="Abe K."/>
            <person name="Asai K."/>
            <person name="Arita M."/>
            <person name="Fujita N."/>
            <person name="Fukuda K."/>
            <person name="Higa K."/>
            <person name="Horikawa H."/>
            <person name="Ishikawa T."/>
            <person name="Jinno K."/>
            <person name="Kato Y."/>
            <person name="Kirimura K."/>
            <person name="Mizutani O."/>
            <person name="Nakasone K."/>
            <person name="Sano M."/>
            <person name="Shiraishi Y."/>
            <person name="Tsukahara M."/>
            <person name="Gomi K."/>
        </authorList>
    </citation>
    <scope>NUCLEOTIDE SEQUENCE [LARGE SCALE GENOMIC DNA]</scope>
    <source>
        <strain evidence="2 3">RIB 2604</strain>
    </source>
</reference>
<evidence type="ECO:0000313" key="2">
    <source>
        <dbReference type="EMBL" id="GAT27968.1"/>
    </source>
</evidence>